<evidence type="ECO:0000313" key="1">
    <source>
        <dbReference type="EMBL" id="TEB06010.1"/>
    </source>
</evidence>
<sequence>MVISTACYTLGPHTSIKTVNDRLLSVQANGDDFAGKPCVTAVSYGVLGWEGYAREAVNNFARFLHLKVVGNMLVQAAMPGEVIRADVLAEAREMAGRLICSSPEDSTLPGVINCRNCGSGLLQISPAGQVRCVMCGAKGSLEAVPGGFAVDFSNAGQTRYSPEGVAEHNRTLAEIKQRFIATRNEIARLRKPYDDYNWWVEPNSCKLK</sequence>
<proteinExistence type="predicted"/>
<evidence type="ECO:0000313" key="2">
    <source>
        <dbReference type="Proteomes" id="UP000298324"/>
    </source>
</evidence>
<gene>
    <name evidence="1" type="ORF">Psch_03052</name>
</gene>
<comment type="caution">
    <text evidence="1">The sequence shown here is derived from an EMBL/GenBank/DDBJ whole genome shotgun (WGS) entry which is preliminary data.</text>
</comment>
<reference evidence="1 2" key="1">
    <citation type="journal article" date="2018" name="Environ. Microbiol.">
        <title>Novel energy conservation strategies and behaviour of Pelotomaculum schinkii driving syntrophic propionate catabolism.</title>
        <authorList>
            <person name="Hidalgo-Ahumada C.A.P."/>
            <person name="Nobu M.K."/>
            <person name="Narihiro T."/>
            <person name="Tamaki H."/>
            <person name="Liu W.T."/>
            <person name="Kamagata Y."/>
            <person name="Stams A.J.M."/>
            <person name="Imachi H."/>
            <person name="Sousa D.Z."/>
        </authorList>
    </citation>
    <scope>NUCLEOTIDE SEQUENCE [LARGE SCALE GENOMIC DNA]</scope>
    <source>
        <strain evidence="1 2">HH</strain>
    </source>
</reference>
<accession>A0A4Y7RBC5</accession>
<dbReference type="InterPro" id="IPR029039">
    <property type="entry name" value="Flavoprotein-like_sf"/>
</dbReference>
<keyword evidence="2" id="KW-1185">Reference proteome</keyword>
<protein>
    <submittedName>
        <fullName evidence="1">Uncharacterized protein</fullName>
    </submittedName>
</protein>
<name>A0A4Y7RBC5_9FIRM</name>
<dbReference type="SUPFAM" id="SSF52218">
    <property type="entry name" value="Flavoproteins"/>
    <property type="match status" value="1"/>
</dbReference>
<dbReference type="AlphaFoldDB" id="A0A4Y7RBC5"/>
<dbReference type="Proteomes" id="UP000298324">
    <property type="component" value="Unassembled WGS sequence"/>
</dbReference>
<dbReference type="EMBL" id="QFGA01000002">
    <property type="protein sequence ID" value="TEB06010.1"/>
    <property type="molecule type" value="Genomic_DNA"/>
</dbReference>
<organism evidence="1 2">
    <name type="scientific">Pelotomaculum schinkii</name>
    <dbReference type="NCBI Taxonomy" id="78350"/>
    <lineage>
        <taxon>Bacteria</taxon>
        <taxon>Bacillati</taxon>
        <taxon>Bacillota</taxon>
        <taxon>Clostridia</taxon>
        <taxon>Eubacteriales</taxon>
        <taxon>Desulfotomaculaceae</taxon>
        <taxon>Pelotomaculum</taxon>
    </lineage>
</organism>